<protein>
    <submittedName>
        <fullName evidence="3">Alpha/beta hydrolase</fullName>
    </submittedName>
</protein>
<dbReference type="SUPFAM" id="SSF53474">
    <property type="entry name" value="alpha/beta-Hydrolases"/>
    <property type="match status" value="1"/>
</dbReference>
<gene>
    <name evidence="3" type="ORF">IAB07_00580</name>
</gene>
<dbReference type="GO" id="GO:0016787">
    <property type="term" value="F:hydrolase activity"/>
    <property type="evidence" value="ECO:0007669"/>
    <property type="project" value="UniProtKB-KW"/>
</dbReference>
<keyword evidence="1 3" id="KW-0378">Hydrolase</keyword>
<dbReference type="PANTHER" id="PTHR43798">
    <property type="entry name" value="MONOACYLGLYCEROL LIPASE"/>
    <property type="match status" value="1"/>
</dbReference>
<evidence type="ECO:0000313" key="3">
    <source>
        <dbReference type="EMBL" id="HIU62248.1"/>
    </source>
</evidence>
<dbReference type="GO" id="GO:0016020">
    <property type="term" value="C:membrane"/>
    <property type="evidence" value="ECO:0007669"/>
    <property type="project" value="TreeGrafter"/>
</dbReference>
<reference evidence="3" key="1">
    <citation type="submission" date="2020-10" db="EMBL/GenBank/DDBJ databases">
        <authorList>
            <person name="Gilroy R."/>
        </authorList>
    </citation>
    <scope>NUCLEOTIDE SEQUENCE</scope>
    <source>
        <strain evidence="3">9366</strain>
    </source>
</reference>
<organism evidence="3 4">
    <name type="scientific">Candidatus Caccalectryoclostridium excrementigallinarum</name>
    <dbReference type="NCBI Taxonomy" id="2840710"/>
    <lineage>
        <taxon>Bacteria</taxon>
        <taxon>Bacillati</taxon>
        <taxon>Bacillota</taxon>
        <taxon>Clostridia</taxon>
        <taxon>Christensenellales</taxon>
        <taxon>Christensenellaceae</taxon>
        <taxon>Christensenellaceae incertae sedis</taxon>
        <taxon>Candidatus Caccalectryoclostridium</taxon>
    </lineage>
</organism>
<comment type="caution">
    <text evidence="3">The sequence shown here is derived from an EMBL/GenBank/DDBJ whole genome shotgun (WGS) entry which is preliminary data.</text>
</comment>
<dbReference type="InterPro" id="IPR029058">
    <property type="entry name" value="AB_hydrolase_fold"/>
</dbReference>
<name>A0A9D1MKK8_9FIRM</name>
<dbReference type="Pfam" id="PF12697">
    <property type="entry name" value="Abhydrolase_6"/>
    <property type="match status" value="1"/>
</dbReference>
<dbReference type="Proteomes" id="UP000824145">
    <property type="component" value="Unassembled WGS sequence"/>
</dbReference>
<reference evidence="3" key="2">
    <citation type="journal article" date="2021" name="PeerJ">
        <title>Extensive microbial diversity within the chicken gut microbiome revealed by metagenomics and culture.</title>
        <authorList>
            <person name="Gilroy R."/>
            <person name="Ravi A."/>
            <person name="Getino M."/>
            <person name="Pursley I."/>
            <person name="Horton D.L."/>
            <person name="Alikhan N.F."/>
            <person name="Baker D."/>
            <person name="Gharbi K."/>
            <person name="Hall N."/>
            <person name="Watson M."/>
            <person name="Adriaenssens E.M."/>
            <person name="Foster-Nyarko E."/>
            <person name="Jarju S."/>
            <person name="Secka A."/>
            <person name="Antonio M."/>
            <person name="Oren A."/>
            <person name="Chaudhuri R.R."/>
            <person name="La Ragione R."/>
            <person name="Hildebrand F."/>
            <person name="Pallen M.J."/>
        </authorList>
    </citation>
    <scope>NUCLEOTIDE SEQUENCE</scope>
    <source>
        <strain evidence="3">9366</strain>
    </source>
</reference>
<dbReference type="InterPro" id="IPR000073">
    <property type="entry name" value="AB_hydrolase_1"/>
</dbReference>
<accession>A0A9D1MKK8</accession>
<sequence length="251" mass="28422">MEEQMHYIVKGKGEKTLLFLHGWGGSYASMMPLIDSLSDTYRCIAPDFYGHGQTGAEHVYFLHDFVDGVKSILEKERAERVVVIAHSFGGRVALELALEQRIKALVIMDGAGVKPRPTLKRLARKCKYALKKLLRRDLSDCGSPDFRALSPLMKRTFVNIVNTYQDDALCSIKKPVLLIWGKKDRDTPPYMAHKMHKRIKNSRLVMLEGGHFCYLDEVNKTLSLIRNFVNGVFYGMGDRVCRRGGGGFIIP</sequence>
<evidence type="ECO:0000259" key="2">
    <source>
        <dbReference type="Pfam" id="PF12697"/>
    </source>
</evidence>
<dbReference type="PANTHER" id="PTHR43798:SF31">
    <property type="entry name" value="AB HYDROLASE SUPERFAMILY PROTEIN YCLE"/>
    <property type="match status" value="1"/>
</dbReference>
<dbReference type="AlphaFoldDB" id="A0A9D1MKK8"/>
<dbReference type="Gene3D" id="3.40.50.1820">
    <property type="entry name" value="alpha/beta hydrolase"/>
    <property type="match status" value="1"/>
</dbReference>
<dbReference type="EMBL" id="DVNJ01000001">
    <property type="protein sequence ID" value="HIU62248.1"/>
    <property type="molecule type" value="Genomic_DNA"/>
</dbReference>
<proteinExistence type="predicted"/>
<evidence type="ECO:0000313" key="4">
    <source>
        <dbReference type="Proteomes" id="UP000824145"/>
    </source>
</evidence>
<feature type="domain" description="AB hydrolase-1" evidence="2">
    <location>
        <begin position="17"/>
        <end position="215"/>
    </location>
</feature>
<evidence type="ECO:0000256" key="1">
    <source>
        <dbReference type="ARBA" id="ARBA00022801"/>
    </source>
</evidence>
<dbReference type="InterPro" id="IPR050266">
    <property type="entry name" value="AB_hydrolase_sf"/>
</dbReference>